<keyword evidence="1" id="KW-0175">Coiled coil</keyword>
<name>A0A1Y2CWZ3_9FUNG</name>
<proteinExistence type="predicted"/>
<evidence type="ECO:0000256" key="2">
    <source>
        <dbReference type="SAM" id="MobiDB-lite"/>
    </source>
</evidence>
<evidence type="ECO:0000313" key="3">
    <source>
        <dbReference type="EMBL" id="ORY51497.1"/>
    </source>
</evidence>
<dbReference type="EMBL" id="MCGO01000005">
    <property type="protein sequence ID" value="ORY51497.1"/>
    <property type="molecule type" value="Genomic_DNA"/>
</dbReference>
<reference evidence="3 4" key="1">
    <citation type="submission" date="2016-07" db="EMBL/GenBank/DDBJ databases">
        <title>Pervasive Adenine N6-methylation of Active Genes in Fungi.</title>
        <authorList>
            <consortium name="DOE Joint Genome Institute"/>
            <person name="Mondo S.J."/>
            <person name="Dannebaum R.O."/>
            <person name="Kuo R.C."/>
            <person name="Labutti K."/>
            <person name="Haridas S."/>
            <person name="Kuo A."/>
            <person name="Salamov A."/>
            <person name="Ahrendt S.R."/>
            <person name="Lipzen A."/>
            <person name="Sullivan W."/>
            <person name="Andreopoulos W.B."/>
            <person name="Clum A."/>
            <person name="Lindquist E."/>
            <person name="Daum C."/>
            <person name="Ramamoorthy G.K."/>
            <person name="Gryganskyi A."/>
            <person name="Culley D."/>
            <person name="Magnuson J.K."/>
            <person name="James T.Y."/>
            <person name="O'Malley M.A."/>
            <person name="Stajich J.E."/>
            <person name="Spatafora J.W."/>
            <person name="Visel A."/>
            <person name="Grigoriev I.V."/>
        </authorList>
    </citation>
    <scope>NUCLEOTIDE SEQUENCE [LARGE SCALE GENOMIC DNA]</scope>
    <source>
        <strain evidence="3 4">JEL800</strain>
    </source>
</reference>
<feature type="region of interest" description="Disordered" evidence="2">
    <location>
        <begin position="819"/>
        <end position="847"/>
    </location>
</feature>
<evidence type="ECO:0000256" key="1">
    <source>
        <dbReference type="SAM" id="Coils"/>
    </source>
</evidence>
<protein>
    <submittedName>
        <fullName evidence="3">Uncharacterized protein</fullName>
    </submittedName>
</protein>
<accession>A0A1Y2CWZ3</accession>
<dbReference type="OrthoDB" id="2149045at2759"/>
<feature type="coiled-coil region" evidence="1">
    <location>
        <begin position="160"/>
        <end position="187"/>
    </location>
</feature>
<feature type="coiled-coil region" evidence="1">
    <location>
        <begin position="377"/>
        <end position="406"/>
    </location>
</feature>
<comment type="caution">
    <text evidence="3">The sequence shown here is derived from an EMBL/GenBank/DDBJ whole genome shotgun (WGS) entry which is preliminary data.</text>
</comment>
<feature type="compositionally biased region" description="Basic and acidic residues" evidence="2">
    <location>
        <begin position="837"/>
        <end position="847"/>
    </location>
</feature>
<gene>
    <name evidence="3" type="ORF">BCR33DRAFT_712541</name>
</gene>
<keyword evidence="4" id="KW-1185">Reference proteome</keyword>
<evidence type="ECO:0000313" key="4">
    <source>
        <dbReference type="Proteomes" id="UP000193642"/>
    </source>
</evidence>
<feature type="compositionally biased region" description="Polar residues" evidence="2">
    <location>
        <begin position="827"/>
        <end position="836"/>
    </location>
</feature>
<dbReference type="Proteomes" id="UP000193642">
    <property type="component" value="Unassembled WGS sequence"/>
</dbReference>
<sequence length="938" mass="106807">MNLKEAELMSKIIKKDINLTKSIIRLNWDIKLKEAEVILFAAVSKKLKLLETQYKSKIKEMKKQLSMKLREEVRFVLESWRAKTESTVRQLQSKQTEEFQIKSCVLTTALQSFQSQNEEYQRLRYLSARLYLKLKDRGIPGLPLSSAQADTDRTQLVNDVNKLRSLIAECDEEIRVLNQKLFKMEEEVDVSGEGRQRSIIGIVTDSEDKTKTKYVKFTAEDLESEPSFIADHVDREYVREKLVEQYEAYFKQETSGLEDDLEYTKKQKSRITKEWDAKFKSAEALHDPHKRSRVIKRQARLLTFVNNMITFQMKQNAVHKDAFCRLCGESIIDIIIREREEHKAKLKPVLSQLFEFFRQKRKAKRLEAQEQARREKVMLLEMEAAAAQEKAEMERIEIQSMEVRKKGTLGSGLHSLGDPAAPKPYSILTPVANLLIPNIITTVTKSRTRLAPTPSAAKSRLNIFIPAEPIIDDAGVLNRSKTLSTQSDKQAHLAGIILGQNYLSFESSIVVDNRDSNILQQSPKLPSLTNGSYSHLPLNIENTFQATLTQTESGLGSDSVAQIIVNNVETAFESAEKPNLEPVKPQPRSRQRSFQNILSVANTASTNMLSSRQLSMNEAPMNDYPNSRNISVNSSAMSTNFLSFGIPPLKSQSNIFSGQHSRSTSIVMPEDIINLGWKTKESPRLDVYQNPSVSRRCSFQTMMETQHEEGHVQLLPMLSENAPNIEFPDFDPNSFFSFESTNFNDVNPYNDPALYYQLLQRSRYKKSVVKGLAGVDIKKPQHLPALDLSVKGRVKTFEEHPIYIRTSYLKVDSDYDFSTEDLPQPQSPNVANQLNTEKNEVESDRSGADMKQFSTNVRPWSVNSSTQIKDPLSPPEVHGFSVFPFNKLGSGMMHKFTPKAKESVKWEGPLKARQHSPKSSPPQCVTGRQMYVKEMINK</sequence>
<organism evidence="3 4">
    <name type="scientific">Rhizoclosmatium globosum</name>
    <dbReference type="NCBI Taxonomy" id="329046"/>
    <lineage>
        <taxon>Eukaryota</taxon>
        <taxon>Fungi</taxon>
        <taxon>Fungi incertae sedis</taxon>
        <taxon>Chytridiomycota</taxon>
        <taxon>Chytridiomycota incertae sedis</taxon>
        <taxon>Chytridiomycetes</taxon>
        <taxon>Chytridiales</taxon>
        <taxon>Chytriomycetaceae</taxon>
        <taxon>Rhizoclosmatium</taxon>
    </lineage>
</organism>
<dbReference type="AlphaFoldDB" id="A0A1Y2CWZ3"/>